<keyword evidence="3 6" id="KW-1133">Transmembrane helix</keyword>
<evidence type="ECO:0000256" key="2">
    <source>
        <dbReference type="ARBA" id="ARBA00022692"/>
    </source>
</evidence>
<dbReference type="Proteomes" id="UP000664203">
    <property type="component" value="Unassembled WGS sequence"/>
</dbReference>
<proteinExistence type="inferred from homology"/>
<evidence type="ECO:0000256" key="6">
    <source>
        <dbReference type="SAM" id="Phobius"/>
    </source>
</evidence>
<reference evidence="8" key="1">
    <citation type="submission" date="2021-03" db="EMBL/GenBank/DDBJ databases">
        <authorList>
            <person name="Tagirdzhanova G."/>
        </authorList>
    </citation>
    <scope>NUCLEOTIDE SEQUENCE</scope>
</reference>
<evidence type="ECO:0000313" key="9">
    <source>
        <dbReference type="Proteomes" id="UP000664203"/>
    </source>
</evidence>
<dbReference type="OrthoDB" id="10017208at2759"/>
<dbReference type="InterPro" id="IPR049326">
    <property type="entry name" value="Rhodopsin_dom_fungi"/>
</dbReference>
<evidence type="ECO:0000256" key="3">
    <source>
        <dbReference type="ARBA" id="ARBA00022989"/>
    </source>
</evidence>
<dbReference type="GO" id="GO:0016020">
    <property type="term" value="C:membrane"/>
    <property type="evidence" value="ECO:0007669"/>
    <property type="project" value="UniProtKB-SubCell"/>
</dbReference>
<comment type="subcellular location">
    <subcellularLocation>
        <location evidence="1">Membrane</location>
        <topology evidence="1">Multi-pass membrane protein</topology>
    </subcellularLocation>
</comment>
<dbReference type="PANTHER" id="PTHR33048:SF47">
    <property type="entry name" value="INTEGRAL MEMBRANE PROTEIN-RELATED"/>
    <property type="match status" value="1"/>
</dbReference>
<dbReference type="PANTHER" id="PTHR33048">
    <property type="entry name" value="PTH11-LIKE INTEGRAL MEMBRANE PROTEIN (AFU_ORTHOLOGUE AFUA_5G11245)"/>
    <property type="match status" value="1"/>
</dbReference>
<sequence length="318" mass="34991">MANNLTPGMDITDDRGPHVIRAAVACSVLSGFAFAGRIVSRKLVKADFLISDYLLALGLLGAWLSSVFLVWDAKLGLGKHVDVVSPGNLATILKVRELDMRRKSATIISLSLIKISILFFYRAIFLGNLFRTYNYVIGAFVMAWGVAGLLVTIFSCHPINGFWDLKMEPPPTCINSEDFFISISALNILADVMTLCLPVGSYAGTVLWSCVEVNVAVMSACLPTLGPVLQGTFRLSFIVRMLGSQETKVVRDDRAVYTFNRSPRSELGEEFQRLPEYHTDGLSGPDVHCTYNSPIRFEQMALGERTRKGVSAKTCYAT</sequence>
<evidence type="ECO:0000259" key="7">
    <source>
        <dbReference type="Pfam" id="PF20684"/>
    </source>
</evidence>
<evidence type="ECO:0000313" key="8">
    <source>
        <dbReference type="EMBL" id="CAF9942524.1"/>
    </source>
</evidence>
<comment type="similarity">
    <text evidence="5">Belongs to the SAT4 family.</text>
</comment>
<keyword evidence="9" id="KW-1185">Reference proteome</keyword>
<dbReference type="InterPro" id="IPR052337">
    <property type="entry name" value="SAT4-like"/>
</dbReference>
<feature type="transmembrane region" description="Helical" evidence="6">
    <location>
        <begin position="104"/>
        <end position="121"/>
    </location>
</feature>
<evidence type="ECO:0000256" key="1">
    <source>
        <dbReference type="ARBA" id="ARBA00004141"/>
    </source>
</evidence>
<feature type="transmembrane region" description="Helical" evidence="6">
    <location>
        <begin position="20"/>
        <end position="40"/>
    </location>
</feature>
<feature type="domain" description="Rhodopsin" evidence="7">
    <location>
        <begin position="37"/>
        <end position="200"/>
    </location>
</feature>
<dbReference type="AlphaFoldDB" id="A0A8H3J8N7"/>
<dbReference type="EMBL" id="CAJPDR010000767">
    <property type="protein sequence ID" value="CAF9942524.1"/>
    <property type="molecule type" value="Genomic_DNA"/>
</dbReference>
<protein>
    <recommendedName>
        <fullName evidence="7">Rhodopsin domain-containing protein</fullName>
    </recommendedName>
</protein>
<comment type="caution">
    <text evidence="8">The sequence shown here is derived from an EMBL/GenBank/DDBJ whole genome shotgun (WGS) entry which is preliminary data.</text>
</comment>
<accession>A0A8H3J8N7</accession>
<feature type="transmembrane region" description="Helical" evidence="6">
    <location>
        <begin position="52"/>
        <end position="71"/>
    </location>
</feature>
<keyword evidence="2 6" id="KW-0812">Transmembrane</keyword>
<name>A0A8H3J8N7_9LECA</name>
<feature type="transmembrane region" description="Helical" evidence="6">
    <location>
        <begin position="133"/>
        <end position="154"/>
    </location>
</feature>
<dbReference type="Pfam" id="PF20684">
    <property type="entry name" value="Fung_rhodopsin"/>
    <property type="match status" value="1"/>
</dbReference>
<evidence type="ECO:0000256" key="4">
    <source>
        <dbReference type="ARBA" id="ARBA00023136"/>
    </source>
</evidence>
<evidence type="ECO:0000256" key="5">
    <source>
        <dbReference type="ARBA" id="ARBA00038359"/>
    </source>
</evidence>
<gene>
    <name evidence="8" type="ORF">ALECFALPRED_009788</name>
</gene>
<keyword evidence="4 6" id="KW-0472">Membrane</keyword>
<organism evidence="8 9">
    <name type="scientific">Alectoria fallacina</name>
    <dbReference type="NCBI Taxonomy" id="1903189"/>
    <lineage>
        <taxon>Eukaryota</taxon>
        <taxon>Fungi</taxon>
        <taxon>Dikarya</taxon>
        <taxon>Ascomycota</taxon>
        <taxon>Pezizomycotina</taxon>
        <taxon>Lecanoromycetes</taxon>
        <taxon>OSLEUM clade</taxon>
        <taxon>Lecanoromycetidae</taxon>
        <taxon>Lecanorales</taxon>
        <taxon>Lecanorineae</taxon>
        <taxon>Parmeliaceae</taxon>
        <taxon>Alectoria</taxon>
    </lineage>
</organism>